<protein>
    <submittedName>
        <fullName evidence="1">Uncharacterized protein</fullName>
    </submittedName>
</protein>
<proteinExistence type="predicted"/>
<evidence type="ECO:0000313" key="2">
    <source>
        <dbReference type="Proteomes" id="UP001066276"/>
    </source>
</evidence>
<keyword evidence="2" id="KW-1185">Reference proteome</keyword>
<name>A0AAV7L1F3_PLEWA</name>
<dbReference type="EMBL" id="JANPWB010000016">
    <property type="protein sequence ID" value="KAJ1085380.1"/>
    <property type="molecule type" value="Genomic_DNA"/>
</dbReference>
<dbReference type="Proteomes" id="UP001066276">
    <property type="component" value="Chromosome 12"/>
</dbReference>
<dbReference type="AlphaFoldDB" id="A0AAV7L1F3"/>
<organism evidence="1 2">
    <name type="scientific">Pleurodeles waltl</name>
    <name type="common">Iberian ribbed newt</name>
    <dbReference type="NCBI Taxonomy" id="8319"/>
    <lineage>
        <taxon>Eukaryota</taxon>
        <taxon>Metazoa</taxon>
        <taxon>Chordata</taxon>
        <taxon>Craniata</taxon>
        <taxon>Vertebrata</taxon>
        <taxon>Euteleostomi</taxon>
        <taxon>Amphibia</taxon>
        <taxon>Batrachia</taxon>
        <taxon>Caudata</taxon>
        <taxon>Salamandroidea</taxon>
        <taxon>Salamandridae</taxon>
        <taxon>Pleurodelinae</taxon>
        <taxon>Pleurodeles</taxon>
    </lineage>
</organism>
<sequence length="79" mass="8259">MARAPVSFPLGGGPGACPRAAKATLHNGASCKPYVRAHSPEGWHLLSPLLTGLQLVLDSWPTEPCVFLTLPTVDGKLLA</sequence>
<comment type="caution">
    <text evidence="1">The sequence shown here is derived from an EMBL/GenBank/DDBJ whole genome shotgun (WGS) entry which is preliminary data.</text>
</comment>
<accession>A0AAV7L1F3</accession>
<reference evidence="1" key="1">
    <citation type="journal article" date="2022" name="bioRxiv">
        <title>Sequencing and chromosome-scale assembly of the giantPleurodeles waltlgenome.</title>
        <authorList>
            <person name="Brown T."/>
            <person name="Elewa A."/>
            <person name="Iarovenko S."/>
            <person name="Subramanian E."/>
            <person name="Araus A.J."/>
            <person name="Petzold A."/>
            <person name="Susuki M."/>
            <person name="Suzuki K.-i.T."/>
            <person name="Hayashi T."/>
            <person name="Toyoda A."/>
            <person name="Oliveira C."/>
            <person name="Osipova E."/>
            <person name="Leigh N.D."/>
            <person name="Simon A."/>
            <person name="Yun M.H."/>
        </authorList>
    </citation>
    <scope>NUCLEOTIDE SEQUENCE</scope>
    <source>
        <strain evidence="1">20211129_DDA</strain>
        <tissue evidence="1">Liver</tissue>
    </source>
</reference>
<evidence type="ECO:0000313" key="1">
    <source>
        <dbReference type="EMBL" id="KAJ1085380.1"/>
    </source>
</evidence>
<gene>
    <name evidence="1" type="ORF">NDU88_005513</name>
</gene>